<dbReference type="GO" id="GO:0005737">
    <property type="term" value="C:cytoplasm"/>
    <property type="evidence" value="ECO:0007669"/>
    <property type="project" value="UniProtKB-SubCell"/>
</dbReference>
<evidence type="ECO:0000256" key="4">
    <source>
        <dbReference type="ARBA" id="ARBA00022840"/>
    </source>
</evidence>
<dbReference type="GO" id="GO:0009432">
    <property type="term" value="P:SOS response"/>
    <property type="evidence" value="ECO:0007669"/>
    <property type="project" value="UniProtKB-UniRule"/>
</dbReference>
<keyword evidence="5 6" id="KW-0238">DNA-binding</keyword>
<dbReference type="Gene3D" id="1.20.1050.90">
    <property type="entry name" value="RecF/RecN/SMC, N-terminal domain"/>
    <property type="match status" value="1"/>
</dbReference>
<organism evidence="8 9">
    <name type="scientific">Terricaulis silvestris</name>
    <dbReference type="NCBI Taxonomy" id="2686094"/>
    <lineage>
        <taxon>Bacteria</taxon>
        <taxon>Pseudomonadati</taxon>
        <taxon>Pseudomonadota</taxon>
        <taxon>Alphaproteobacteria</taxon>
        <taxon>Caulobacterales</taxon>
        <taxon>Caulobacteraceae</taxon>
        <taxon>Terricaulis</taxon>
    </lineage>
</organism>
<keyword evidence="2 6" id="KW-0235">DNA replication</keyword>
<dbReference type="GO" id="GO:0003697">
    <property type="term" value="F:single-stranded DNA binding"/>
    <property type="evidence" value="ECO:0007669"/>
    <property type="project" value="UniProtKB-UniRule"/>
</dbReference>
<dbReference type="PANTHER" id="PTHR32182:SF0">
    <property type="entry name" value="DNA REPLICATION AND REPAIR PROTEIN RECF"/>
    <property type="match status" value="1"/>
</dbReference>
<evidence type="ECO:0000256" key="3">
    <source>
        <dbReference type="ARBA" id="ARBA00022741"/>
    </source>
</evidence>
<accession>A0A6I6MKN6</accession>
<dbReference type="InterPro" id="IPR003395">
    <property type="entry name" value="RecF/RecN/SMC_N"/>
</dbReference>
<keyword evidence="9" id="KW-1185">Reference proteome</keyword>
<name>A0A6I6MKN6_9CAUL</name>
<reference evidence="9" key="1">
    <citation type="submission" date="2019-12" db="EMBL/GenBank/DDBJ databases">
        <title>Complete genome of Terracaulis silvestris 0127_4.</title>
        <authorList>
            <person name="Vieira S."/>
            <person name="Riedel T."/>
            <person name="Sproer C."/>
            <person name="Pascual J."/>
            <person name="Boedeker C."/>
            <person name="Overmann J."/>
        </authorList>
    </citation>
    <scope>NUCLEOTIDE SEQUENCE [LARGE SCALE GENOMIC DNA]</scope>
    <source>
        <strain evidence="9">0127_4</strain>
    </source>
</reference>
<dbReference type="SUPFAM" id="SSF52540">
    <property type="entry name" value="P-loop containing nucleoside triphosphate hydrolases"/>
    <property type="match status" value="1"/>
</dbReference>
<comment type="subcellular location">
    <subcellularLocation>
        <location evidence="6">Cytoplasm</location>
    </subcellularLocation>
</comment>
<proteinExistence type="inferred from homology"/>
<keyword evidence="4 6" id="KW-0067">ATP-binding</keyword>
<dbReference type="AlphaFoldDB" id="A0A6I6MKN6"/>
<keyword evidence="1 6" id="KW-0963">Cytoplasm</keyword>
<evidence type="ECO:0000259" key="7">
    <source>
        <dbReference type="Pfam" id="PF02463"/>
    </source>
</evidence>
<dbReference type="RefSeq" id="WP_228445776.1">
    <property type="nucleotide sequence ID" value="NZ_CP047045.1"/>
</dbReference>
<evidence type="ECO:0000256" key="1">
    <source>
        <dbReference type="ARBA" id="ARBA00022490"/>
    </source>
</evidence>
<sequence length="381" mass="40824">MTLHSLYVSRLMLTDFRNHAALDLALDARPVCLFGANGAGKTNILEALTMLAPSRGLRAATLVDVARTGGEDRAQPWAVSARVVQDGEESVLGAGAERTPEGGVKRVARRDGMPATATELAQAARMTWLTPAMDRLWSGAAGDRRRFFDRLTLARASEHGSAAAQYERAMRERQRLLADRVFDDAWLGGLEREMSAHGAAIAAARVETLQRLQEAIDARPDGAFPKAILSLDGLLEARFERGAKSADVEEDFAALLREVRGRDAGAGRALDGPHRSDLLARHAAKDMPADQCSTGEQKALLVGLTLAQARALSNDPGAGASLILIDEAAAHLDSVRRAALFDELLANPGQAWLTGTDENLFEAFGTRAQRFEVKDGVVSAA</sequence>
<protein>
    <recommendedName>
        <fullName evidence="6">DNA replication and repair protein RecF</fullName>
    </recommendedName>
</protein>
<dbReference type="GO" id="GO:0006302">
    <property type="term" value="P:double-strand break repair"/>
    <property type="evidence" value="ECO:0007669"/>
    <property type="project" value="TreeGrafter"/>
</dbReference>
<dbReference type="InterPro" id="IPR001238">
    <property type="entry name" value="DNA-binding_RecF"/>
</dbReference>
<feature type="domain" description="RecF/RecN/SMC N-terminal" evidence="7">
    <location>
        <begin position="7"/>
        <end position="346"/>
    </location>
</feature>
<dbReference type="GO" id="GO:0005524">
    <property type="term" value="F:ATP binding"/>
    <property type="evidence" value="ECO:0007669"/>
    <property type="project" value="UniProtKB-UniRule"/>
</dbReference>
<keyword evidence="6" id="KW-0234">DNA repair</keyword>
<feature type="binding site" evidence="6">
    <location>
        <begin position="35"/>
        <end position="42"/>
    </location>
    <ligand>
        <name>ATP</name>
        <dbReference type="ChEBI" id="CHEBI:30616"/>
    </ligand>
</feature>
<evidence type="ECO:0000313" key="8">
    <source>
        <dbReference type="EMBL" id="QGZ93197.1"/>
    </source>
</evidence>
<dbReference type="InterPro" id="IPR027417">
    <property type="entry name" value="P-loop_NTPase"/>
</dbReference>
<comment type="similarity">
    <text evidence="6">Belongs to the RecF family.</text>
</comment>
<keyword evidence="6" id="KW-0742">SOS response</keyword>
<evidence type="ECO:0000256" key="2">
    <source>
        <dbReference type="ARBA" id="ARBA00022705"/>
    </source>
</evidence>
<keyword evidence="3 6" id="KW-0547">Nucleotide-binding</keyword>
<evidence type="ECO:0000256" key="6">
    <source>
        <dbReference type="HAMAP-Rule" id="MF_00365"/>
    </source>
</evidence>
<dbReference type="KEGG" id="tsv:DSM104635_00003"/>
<dbReference type="GO" id="GO:0000731">
    <property type="term" value="P:DNA synthesis involved in DNA repair"/>
    <property type="evidence" value="ECO:0007669"/>
    <property type="project" value="TreeGrafter"/>
</dbReference>
<dbReference type="NCBIfam" id="TIGR00611">
    <property type="entry name" value="recf"/>
    <property type="match status" value="1"/>
</dbReference>
<evidence type="ECO:0000256" key="5">
    <source>
        <dbReference type="ARBA" id="ARBA00023125"/>
    </source>
</evidence>
<dbReference type="InterPro" id="IPR042174">
    <property type="entry name" value="RecF_2"/>
</dbReference>
<dbReference type="EMBL" id="CP047045">
    <property type="protein sequence ID" value="QGZ93197.1"/>
    <property type="molecule type" value="Genomic_DNA"/>
</dbReference>
<dbReference type="PANTHER" id="PTHR32182">
    <property type="entry name" value="DNA REPLICATION AND REPAIR PROTEIN RECF"/>
    <property type="match status" value="1"/>
</dbReference>
<gene>
    <name evidence="6 8" type="primary">recF</name>
    <name evidence="8" type="ORF">DSM104635_00003</name>
</gene>
<dbReference type="Proteomes" id="UP000431269">
    <property type="component" value="Chromosome"/>
</dbReference>
<dbReference type="Gene3D" id="3.40.50.300">
    <property type="entry name" value="P-loop containing nucleotide triphosphate hydrolases"/>
    <property type="match status" value="1"/>
</dbReference>
<dbReference type="GO" id="GO:0006260">
    <property type="term" value="P:DNA replication"/>
    <property type="evidence" value="ECO:0007669"/>
    <property type="project" value="UniProtKB-UniRule"/>
</dbReference>
<evidence type="ECO:0000313" key="9">
    <source>
        <dbReference type="Proteomes" id="UP000431269"/>
    </source>
</evidence>
<dbReference type="Pfam" id="PF02463">
    <property type="entry name" value="SMC_N"/>
    <property type="match status" value="1"/>
</dbReference>
<comment type="function">
    <text evidence="6">The RecF protein is involved in DNA metabolism; it is required for DNA replication and normal SOS inducibility. RecF binds preferentially to single-stranded, linear DNA. It also seems to bind ATP.</text>
</comment>
<dbReference type="HAMAP" id="MF_00365">
    <property type="entry name" value="RecF"/>
    <property type="match status" value="1"/>
</dbReference>
<keyword evidence="6" id="KW-0227">DNA damage</keyword>